<name>A0A560G526_9PROT</name>
<feature type="region of interest" description="Disordered" evidence="1">
    <location>
        <begin position="91"/>
        <end position="111"/>
    </location>
</feature>
<dbReference type="Proteomes" id="UP000316545">
    <property type="component" value="Unassembled WGS sequence"/>
</dbReference>
<sequence length="128" mass="14368">MPDPFNQEMTREASVNAQQDFTTTLQLNSAGDMDKAEDWIRANIRGRWAVEFLGMEEKLDPGLNRRSQVLHVSFRFGLREDLERFKRDYAGIRTPGSSTPATAGAKRPGGKAAIVKPKSKGIFAWLRS</sequence>
<keyword evidence="3" id="KW-1185">Reference proteome</keyword>
<evidence type="ECO:0000256" key="1">
    <source>
        <dbReference type="SAM" id="MobiDB-lite"/>
    </source>
</evidence>
<evidence type="ECO:0000313" key="2">
    <source>
        <dbReference type="EMBL" id="TWB28932.1"/>
    </source>
</evidence>
<protein>
    <submittedName>
        <fullName evidence="2">Uncharacterized protein</fullName>
    </submittedName>
</protein>
<dbReference type="EMBL" id="VITO01000004">
    <property type="protein sequence ID" value="TWB28932.1"/>
    <property type="molecule type" value="Genomic_DNA"/>
</dbReference>
<comment type="caution">
    <text evidence="2">The sequence shown here is derived from an EMBL/GenBank/DDBJ whole genome shotgun (WGS) entry which is preliminary data.</text>
</comment>
<accession>A0A560G526</accession>
<evidence type="ECO:0000313" key="3">
    <source>
        <dbReference type="Proteomes" id="UP000316545"/>
    </source>
</evidence>
<dbReference type="RefSeq" id="WP_145616094.1">
    <property type="nucleotide sequence ID" value="NZ_JAYNFR010000013.1"/>
</dbReference>
<gene>
    <name evidence="2" type="ORF">FBZ88_10497</name>
</gene>
<dbReference type="AlphaFoldDB" id="A0A560G526"/>
<proteinExistence type="predicted"/>
<organism evidence="2 3">
    <name type="scientific">Nitrospirillum amazonense</name>
    <dbReference type="NCBI Taxonomy" id="28077"/>
    <lineage>
        <taxon>Bacteria</taxon>
        <taxon>Pseudomonadati</taxon>
        <taxon>Pseudomonadota</taxon>
        <taxon>Alphaproteobacteria</taxon>
        <taxon>Rhodospirillales</taxon>
        <taxon>Azospirillaceae</taxon>
        <taxon>Nitrospirillum</taxon>
    </lineage>
</organism>
<reference evidence="2 3" key="1">
    <citation type="submission" date="2019-06" db="EMBL/GenBank/DDBJ databases">
        <title>Genomic Encyclopedia of Type Strains, Phase IV (KMG-V): Genome sequencing to study the core and pangenomes of soil and plant-associated prokaryotes.</title>
        <authorList>
            <person name="Whitman W."/>
        </authorList>
    </citation>
    <scope>NUCLEOTIDE SEQUENCE [LARGE SCALE GENOMIC DNA]</scope>
    <source>
        <strain evidence="2 3">BR 11865</strain>
    </source>
</reference>